<feature type="transmembrane region" description="Helical" evidence="1">
    <location>
        <begin position="12"/>
        <end position="33"/>
    </location>
</feature>
<feature type="transmembrane region" description="Helical" evidence="1">
    <location>
        <begin position="79"/>
        <end position="100"/>
    </location>
</feature>
<reference evidence="3" key="1">
    <citation type="submission" date="2021-01" db="EMBL/GenBank/DDBJ databases">
        <title>Marivirga aurantiaca sp. nov., isolated from intertidal surface sediments.</title>
        <authorList>
            <person name="Zhang M."/>
        </authorList>
    </citation>
    <scope>NUCLEOTIDE SEQUENCE</scope>
    <source>
        <strain evidence="3">S37H4</strain>
    </source>
</reference>
<name>A0A934WYQ2_9BACT</name>
<protein>
    <submittedName>
        <fullName evidence="3">Histidine kinase</fullName>
    </submittedName>
</protein>
<dbReference type="PANTHER" id="PTHR34220:SF7">
    <property type="entry name" value="SENSOR HISTIDINE KINASE YPDA"/>
    <property type="match status" value="1"/>
</dbReference>
<feature type="domain" description="Signal transduction histidine kinase internal region" evidence="2">
    <location>
        <begin position="153"/>
        <end position="229"/>
    </location>
</feature>
<comment type="caution">
    <text evidence="3">The sequence shown here is derived from an EMBL/GenBank/DDBJ whole genome shotgun (WGS) entry which is preliminary data.</text>
</comment>
<dbReference type="AlphaFoldDB" id="A0A934WYQ2"/>
<feature type="transmembrane region" description="Helical" evidence="1">
    <location>
        <begin position="120"/>
        <end position="139"/>
    </location>
</feature>
<organism evidence="3 4">
    <name type="scientific">Marivirga aurantiaca</name>
    <dbReference type="NCBI Taxonomy" id="2802615"/>
    <lineage>
        <taxon>Bacteria</taxon>
        <taxon>Pseudomonadati</taxon>
        <taxon>Bacteroidota</taxon>
        <taxon>Cytophagia</taxon>
        <taxon>Cytophagales</taxon>
        <taxon>Marivirgaceae</taxon>
        <taxon>Marivirga</taxon>
    </lineage>
</organism>
<keyword evidence="3" id="KW-0808">Transferase</keyword>
<dbReference type="InterPro" id="IPR050640">
    <property type="entry name" value="Bact_2-comp_sensor_kinase"/>
</dbReference>
<feature type="transmembrane region" description="Helical" evidence="1">
    <location>
        <begin position="48"/>
        <end position="67"/>
    </location>
</feature>
<keyword evidence="4" id="KW-1185">Reference proteome</keyword>
<dbReference type="GO" id="GO:0016020">
    <property type="term" value="C:membrane"/>
    <property type="evidence" value="ECO:0007669"/>
    <property type="project" value="InterPro"/>
</dbReference>
<proteinExistence type="predicted"/>
<keyword evidence="1" id="KW-1133">Transmembrane helix</keyword>
<dbReference type="GO" id="GO:0000155">
    <property type="term" value="F:phosphorelay sensor kinase activity"/>
    <property type="evidence" value="ECO:0007669"/>
    <property type="project" value="InterPro"/>
</dbReference>
<dbReference type="Pfam" id="PF06580">
    <property type="entry name" value="His_kinase"/>
    <property type="match status" value="1"/>
</dbReference>
<keyword evidence="1" id="KW-0472">Membrane</keyword>
<evidence type="ECO:0000259" key="2">
    <source>
        <dbReference type="Pfam" id="PF06580"/>
    </source>
</evidence>
<evidence type="ECO:0000313" key="3">
    <source>
        <dbReference type="EMBL" id="MBK6265619.1"/>
    </source>
</evidence>
<dbReference type="EMBL" id="JAEQBW010000004">
    <property type="protein sequence ID" value="MBK6265619.1"/>
    <property type="molecule type" value="Genomic_DNA"/>
</dbReference>
<sequence>MKNYHKITLIKNSLLILLAILIINTLNIFNFYIVKKGSLNFFSLGDHIFGFVDSLLAFFATLIAWHFSSKLRKLLKYKVLIAFVLALIFFSFFTSIYFIIVRTLNGLSINLNQLTGNIVFGTSLSFIPISGLTLAYLYFRNSQALNREKQNLQSQLLTKNLEPHFLFNNLSILSSMMRKGSNEAEPFLDSLSEVYRYFLKHNESDKVHLQQELEFLSQYIHLIVNRFGHVYQVDLKVDDSSGQVIPFVLHTCIENAIKHNTASESQPLIVEITRSESLIIIKNPLRPQASSISSGKGLNNISKRYELIFGKSIKIAEKDNCFVVEIPVISE</sequence>
<keyword evidence="3" id="KW-0418">Kinase</keyword>
<dbReference type="InterPro" id="IPR010559">
    <property type="entry name" value="Sig_transdc_His_kin_internal"/>
</dbReference>
<evidence type="ECO:0000313" key="4">
    <source>
        <dbReference type="Proteomes" id="UP000611723"/>
    </source>
</evidence>
<dbReference type="PANTHER" id="PTHR34220">
    <property type="entry name" value="SENSOR HISTIDINE KINASE YPDA"/>
    <property type="match status" value="1"/>
</dbReference>
<gene>
    <name evidence="3" type="ORF">JKA74_11270</name>
</gene>
<accession>A0A934WYQ2</accession>
<dbReference type="RefSeq" id="WP_201431295.1">
    <property type="nucleotide sequence ID" value="NZ_JAEQBW010000004.1"/>
</dbReference>
<evidence type="ECO:0000256" key="1">
    <source>
        <dbReference type="SAM" id="Phobius"/>
    </source>
</evidence>
<dbReference type="Proteomes" id="UP000611723">
    <property type="component" value="Unassembled WGS sequence"/>
</dbReference>
<keyword evidence="1" id="KW-0812">Transmembrane</keyword>